<dbReference type="Proteomes" id="UP000695026">
    <property type="component" value="Unplaced"/>
</dbReference>
<evidence type="ECO:0000256" key="2">
    <source>
        <dbReference type="ARBA" id="ARBA00014050"/>
    </source>
</evidence>
<accession>A0A9F2WF72</accession>
<evidence type="ECO:0000313" key="11">
    <source>
        <dbReference type="Proteomes" id="UP000695026"/>
    </source>
</evidence>
<dbReference type="InterPro" id="IPR013083">
    <property type="entry name" value="Znf_RING/FYVE/PHD"/>
</dbReference>
<keyword evidence="9" id="KW-0812">Transmembrane</keyword>
<keyword evidence="3" id="KW-0479">Metal-binding</keyword>
<dbReference type="GeneID" id="103049279"/>
<dbReference type="InterPro" id="IPR001841">
    <property type="entry name" value="Znf_RING"/>
</dbReference>
<dbReference type="InterPro" id="IPR017907">
    <property type="entry name" value="Znf_RING_CS"/>
</dbReference>
<keyword evidence="11" id="KW-1185">Reference proteome</keyword>
<dbReference type="GO" id="GO:0008270">
    <property type="term" value="F:zinc ion binding"/>
    <property type="evidence" value="ECO:0007669"/>
    <property type="project" value="UniProtKB-KW"/>
</dbReference>
<dbReference type="PROSITE" id="PS50089">
    <property type="entry name" value="ZF_RING_2"/>
    <property type="match status" value="1"/>
</dbReference>
<evidence type="ECO:0000256" key="6">
    <source>
        <dbReference type="ARBA" id="ARBA00030086"/>
    </source>
</evidence>
<dbReference type="AlphaFoldDB" id="A0A9F2WF72"/>
<evidence type="ECO:0000256" key="4">
    <source>
        <dbReference type="ARBA" id="ARBA00022771"/>
    </source>
</evidence>
<dbReference type="PANTHER" id="PTHR46675">
    <property type="entry name" value="E3 UBIQUITIN-PROTEIN LIGASE RNF182"/>
    <property type="match status" value="1"/>
</dbReference>
<keyword evidence="9" id="KW-1133">Transmembrane helix</keyword>
<comment type="subunit">
    <text evidence="1">Interacts with ATP6V0C.</text>
</comment>
<dbReference type="PROSITE" id="PS00518">
    <property type="entry name" value="ZF_RING_1"/>
    <property type="match status" value="1"/>
</dbReference>
<dbReference type="RefSeq" id="XP_007440835.1">
    <property type="nucleotide sequence ID" value="XM_007440773.2"/>
</dbReference>
<keyword evidence="4 8" id="KW-0863">Zinc-finger</keyword>
<dbReference type="PANTHER" id="PTHR46675:SF3">
    <property type="entry name" value="E3 UBIQUITIN-PROTEIN LIGASE RNF182"/>
    <property type="match status" value="1"/>
</dbReference>
<organism evidence="11 12">
    <name type="scientific">Python bivittatus</name>
    <name type="common">Burmese python</name>
    <name type="synonym">Python molurus bivittatus</name>
    <dbReference type="NCBI Taxonomy" id="176946"/>
    <lineage>
        <taxon>Eukaryota</taxon>
        <taxon>Metazoa</taxon>
        <taxon>Chordata</taxon>
        <taxon>Craniata</taxon>
        <taxon>Vertebrata</taxon>
        <taxon>Euteleostomi</taxon>
        <taxon>Lepidosauria</taxon>
        <taxon>Squamata</taxon>
        <taxon>Bifurcata</taxon>
        <taxon>Unidentata</taxon>
        <taxon>Episquamata</taxon>
        <taxon>Toxicofera</taxon>
        <taxon>Serpentes</taxon>
        <taxon>Henophidia</taxon>
        <taxon>Pythonidae</taxon>
        <taxon>Python</taxon>
    </lineage>
</organism>
<dbReference type="SUPFAM" id="SSF57850">
    <property type="entry name" value="RING/U-box"/>
    <property type="match status" value="1"/>
</dbReference>
<dbReference type="InterPro" id="IPR042285">
    <property type="entry name" value="RNF182"/>
</dbReference>
<evidence type="ECO:0000256" key="7">
    <source>
        <dbReference type="ARBA" id="ARBA00031239"/>
    </source>
</evidence>
<evidence type="ECO:0000256" key="3">
    <source>
        <dbReference type="ARBA" id="ARBA00022723"/>
    </source>
</evidence>
<dbReference type="Pfam" id="PF14634">
    <property type="entry name" value="zf-RING_5"/>
    <property type="match status" value="1"/>
</dbReference>
<keyword evidence="9" id="KW-0472">Membrane</keyword>
<name>A0A9F2WF72_PYTBI</name>
<dbReference type="KEGG" id="pbi:103049279"/>
<evidence type="ECO:0000256" key="9">
    <source>
        <dbReference type="SAM" id="Phobius"/>
    </source>
</evidence>
<reference evidence="12" key="1">
    <citation type="submission" date="2025-08" db="UniProtKB">
        <authorList>
            <consortium name="RefSeq"/>
        </authorList>
    </citation>
    <scope>IDENTIFICATION</scope>
    <source>
        <tissue evidence="12">Liver</tissue>
    </source>
</reference>
<protein>
    <recommendedName>
        <fullName evidence="2">E3 ubiquitin-protein ligase RNF182</fullName>
    </recommendedName>
    <alternativeName>
        <fullName evidence="7">RING finger protein 182</fullName>
    </alternativeName>
    <alternativeName>
        <fullName evidence="6">RING-type E3 ubiquitin transferase RNF182</fullName>
    </alternativeName>
</protein>
<dbReference type="OMA" id="FYSLCQC"/>
<evidence type="ECO:0000313" key="12">
    <source>
        <dbReference type="RefSeq" id="XP_007440835.1"/>
    </source>
</evidence>
<feature type="transmembrane region" description="Helical" evidence="9">
    <location>
        <begin position="224"/>
        <end position="243"/>
    </location>
</feature>
<feature type="domain" description="RING-type" evidence="10">
    <location>
        <begin position="38"/>
        <end position="85"/>
    </location>
</feature>
<evidence type="ECO:0000256" key="8">
    <source>
        <dbReference type="PROSITE-ProRule" id="PRU00175"/>
    </source>
</evidence>
<dbReference type="OrthoDB" id="8062037at2759"/>
<keyword evidence="5" id="KW-0862">Zinc</keyword>
<dbReference type="SMART" id="SM00184">
    <property type="entry name" value="RING"/>
    <property type="match status" value="1"/>
</dbReference>
<dbReference type="Gene3D" id="3.30.40.10">
    <property type="entry name" value="Zinc/RING finger domain, C3HC4 (zinc finger)"/>
    <property type="match status" value="1"/>
</dbReference>
<evidence type="ECO:0000259" key="10">
    <source>
        <dbReference type="PROSITE" id="PS50089"/>
    </source>
</evidence>
<sequence>MPHSFEDVVLLSGAAMSLPKGKGDSAQPLGFAAHETECSICCESFDWRARRPKLLSCHHQVCARCLRRMADIGKSPVNLSCPFCRQETPVPDEDVGQLPDNGRVLALLCRQGGSPLSPEVLLCPSILEPFADGKQRSSDCLVITLLEVPEDAAAPDGLGIVDVMRFYRPPSLASLPCHGSLPVCQSCSTWRAVPRFFLGLLGLVYFSSLPLGIYLLLVERPNLGLVLVSLVPSTLLLCILYSLCQCVCQEVFDFPA</sequence>
<feature type="transmembrane region" description="Helical" evidence="9">
    <location>
        <begin position="196"/>
        <end position="217"/>
    </location>
</feature>
<gene>
    <name evidence="12" type="primary">LOC103049279</name>
</gene>
<evidence type="ECO:0000256" key="5">
    <source>
        <dbReference type="ARBA" id="ARBA00022833"/>
    </source>
</evidence>
<evidence type="ECO:0000256" key="1">
    <source>
        <dbReference type="ARBA" id="ARBA00011482"/>
    </source>
</evidence>
<proteinExistence type="predicted"/>